<feature type="coiled-coil region" evidence="7">
    <location>
        <begin position="277"/>
        <end position="304"/>
    </location>
</feature>
<feature type="transmembrane region" description="Helical" evidence="8">
    <location>
        <begin position="700"/>
        <end position="718"/>
    </location>
</feature>
<dbReference type="Gene3D" id="3.30.70.100">
    <property type="match status" value="1"/>
</dbReference>
<feature type="coiled-coil region" evidence="7">
    <location>
        <begin position="31"/>
        <end position="118"/>
    </location>
</feature>
<dbReference type="Pfam" id="PF21082">
    <property type="entry name" value="MS_channel_3rd"/>
    <property type="match status" value="1"/>
</dbReference>
<dbReference type="InterPro" id="IPR006685">
    <property type="entry name" value="MscS_channel_2nd"/>
</dbReference>
<feature type="transmembrane region" description="Helical" evidence="8">
    <location>
        <begin position="827"/>
        <end position="849"/>
    </location>
</feature>
<evidence type="ECO:0000259" key="9">
    <source>
        <dbReference type="Pfam" id="PF00924"/>
    </source>
</evidence>
<dbReference type="Pfam" id="PF12794">
    <property type="entry name" value="MscS_TM"/>
    <property type="match status" value="1"/>
</dbReference>
<dbReference type="PANTHER" id="PTHR30347">
    <property type="entry name" value="POTASSIUM CHANNEL RELATED"/>
    <property type="match status" value="1"/>
</dbReference>
<dbReference type="GO" id="GO:0009992">
    <property type="term" value="P:intracellular water homeostasis"/>
    <property type="evidence" value="ECO:0007669"/>
    <property type="project" value="TreeGrafter"/>
</dbReference>
<evidence type="ECO:0000313" key="14">
    <source>
        <dbReference type="EMBL" id="RKR77202.1"/>
    </source>
</evidence>
<evidence type="ECO:0000259" key="13">
    <source>
        <dbReference type="Pfam" id="PF21088"/>
    </source>
</evidence>
<feature type="domain" description="Mechanosensitive ion channel MscS" evidence="9">
    <location>
        <begin position="907"/>
        <end position="972"/>
    </location>
</feature>
<comment type="caution">
    <text evidence="14">The sequence shown here is derived from an EMBL/GenBank/DDBJ whole genome shotgun (WGS) entry which is preliminary data.</text>
</comment>
<dbReference type="NCBIfam" id="NF008438">
    <property type="entry name" value="PRK11281.1"/>
    <property type="match status" value="1"/>
</dbReference>
<keyword evidence="7" id="KW-0175">Coiled coil</keyword>
<dbReference type="Pfam" id="PF00924">
    <property type="entry name" value="MS_channel_2nd"/>
    <property type="match status" value="1"/>
</dbReference>
<dbReference type="InterPro" id="IPR052702">
    <property type="entry name" value="MscS-like_channel"/>
</dbReference>
<evidence type="ECO:0000259" key="11">
    <source>
        <dbReference type="Pfam" id="PF12795"/>
    </source>
</evidence>
<evidence type="ECO:0000259" key="12">
    <source>
        <dbReference type="Pfam" id="PF21082"/>
    </source>
</evidence>
<feature type="transmembrane region" description="Helical" evidence="8">
    <location>
        <begin position="514"/>
        <end position="541"/>
    </location>
</feature>
<dbReference type="InterPro" id="IPR025692">
    <property type="entry name" value="MscS_IM_dom1"/>
</dbReference>
<dbReference type="SUPFAM" id="SSF82861">
    <property type="entry name" value="Mechanosensitive channel protein MscS (YggB), transmembrane region"/>
    <property type="match status" value="1"/>
</dbReference>
<evidence type="ECO:0000256" key="5">
    <source>
        <dbReference type="ARBA" id="ARBA00022989"/>
    </source>
</evidence>
<evidence type="ECO:0000256" key="8">
    <source>
        <dbReference type="SAM" id="Phobius"/>
    </source>
</evidence>
<accession>A0A420XIR3</accession>
<evidence type="ECO:0000256" key="6">
    <source>
        <dbReference type="ARBA" id="ARBA00023136"/>
    </source>
</evidence>
<comment type="subcellular location">
    <subcellularLocation>
        <location evidence="1">Cell membrane</location>
        <topology evidence="1">Multi-pass membrane protein</topology>
    </subcellularLocation>
</comment>
<feature type="domain" description="Mechanosensitive ion channel MscS C-terminal" evidence="12">
    <location>
        <begin position="985"/>
        <end position="1063"/>
    </location>
</feature>
<evidence type="ECO:0000256" key="7">
    <source>
        <dbReference type="SAM" id="Coils"/>
    </source>
</evidence>
<dbReference type="Gene3D" id="1.10.287.1260">
    <property type="match status" value="1"/>
</dbReference>
<evidence type="ECO:0000256" key="3">
    <source>
        <dbReference type="ARBA" id="ARBA00022475"/>
    </source>
</evidence>
<feature type="domain" description="Mechanosensitive ion channel inner membrane" evidence="10">
    <location>
        <begin position="474"/>
        <end position="803"/>
    </location>
</feature>
<reference evidence="14 15" key="1">
    <citation type="submission" date="2018-10" db="EMBL/GenBank/DDBJ databases">
        <title>Genomic Encyclopedia of Type Strains, Phase IV (KMG-IV): sequencing the most valuable type-strain genomes for metagenomic binning, comparative biology and taxonomic classification.</title>
        <authorList>
            <person name="Goeker M."/>
        </authorList>
    </citation>
    <scope>NUCLEOTIDE SEQUENCE [LARGE SCALE GENOMIC DNA]</scope>
    <source>
        <strain evidence="14 15">DSM 23800</strain>
    </source>
</reference>
<dbReference type="PANTHER" id="PTHR30347:SF1">
    <property type="entry name" value="MECHANOSENSITIVE CHANNEL MSCK"/>
    <property type="match status" value="1"/>
</dbReference>
<dbReference type="InterPro" id="IPR049142">
    <property type="entry name" value="MS_channel_1st"/>
</dbReference>
<dbReference type="AlphaFoldDB" id="A0A420XIR3"/>
<feature type="transmembrane region" description="Helical" evidence="8">
    <location>
        <begin position="620"/>
        <end position="641"/>
    </location>
</feature>
<dbReference type="InterPro" id="IPR011014">
    <property type="entry name" value="MscS_channel_TM-2"/>
</dbReference>
<dbReference type="SUPFAM" id="SSF82689">
    <property type="entry name" value="Mechanosensitive channel protein MscS (YggB), C-terminal domain"/>
    <property type="match status" value="1"/>
</dbReference>
<feature type="transmembrane region" description="Helical" evidence="8">
    <location>
        <begin position="662"/>
        <end position="688"/>
    </location>
</feature>
<dbReference type="InterPro" id="IPR049278">
    <property type="entry name" value="MS_channel_C"/>
</dbReference>
<keyword evidence="3" id="KW-1003">Cell membrane</keyword>
<keyword evidence="4 8" id="KW-0812">Transmembrane</keyword>
<evidence type="ECO:0000256" key="1">
    <source>
        <dbReference type="ARBA" id="ARBA00004651"/>
    </source>
</evidence>
<evidence type="ECO:0000259" key="10">
    <source>
        <dbReference type="Pfam" id="PF12794"/>
    </source>
</evidence>
<feature type="transmembrane region" description="Helical" evidence="8">
    <location>
        <begin position="590"/>
        <end position="608"/>
    </location>
</feature>
<feature type="transmembrane region" description="Helical" evidence="8">
    <location>
        <begin position="465"/>
        <end position="482"/>
    </location>
</feature>
<sequence>MSPIMAADPDSLLSITNIQNRLNSVKEIAPKDEAALLAKNLEDTLSFLEKAKTNREEITVLEQKIKDAPSTLKKYQENIQNIKADMNNVQGIFIGLPISKLEVQQSEINQQLERIREQLDSVGLSLVSYRSALESTRTQILDNNLRADTLARWKYNSKASKSLIDKYNAELDYIDVNNKYNLILGQNIDVLISIDENKKTELTFRQQLLQQKLFALQEELNASRLKEFEDQAKQTQQNKEDSNIANPVIQYEFGLNSDLSEYLVTQTQKTNSLSQENLRIRNVLDALTQTKRNIEEQISALQGTLILSRIINQQKESLPTDGVIKGLSKDINNLRVELFETTQQRDELYDIPKTIEELQIKNNLIFTNEEKGILNNIFKEREKIFTDLIKSFNSQLSLSNNIELIQKQIIQLSDELERQLQQQSFWVKSNNPIDLTWLENFPQKLIAEITELSSYVSFENANQNLFSKFSFLFFFVVVYAVIHWKKEAIKHRLSVIAAKVNTLKNDNHWVTPEAIFWTLILTLPGALAFLIFSTILMLFFFSDPLVGFTWLTEISIYWWFFATTLELFRPHGLAYLHFDLPQASNLIFRRIIRQSVWIVVLLVISSTFSDVDTIGFNNDVIGEVVTIVALLLCFFIVRPWLDKGICEYRNAVLEDGSKRSIGLFNLLRLVLFIVPIFLIVLIILGYYYTAVYIIEHIIKSYLAALVWVFGRYFVYRFLTISSRRMAYRRLQNERELLRSQDGEKVKERAKEDTKEEKIRISVVNRQLFHVADLIGWVVLFGFLYAIWSDLISIAYYLNGVVLWEQVETTSQGVMVESITLLNMLRSIVYVVVTYVLVKNISGILEVAFFSRVRLSKGAPHTIIAVLTYFIVTLGSIASFSALGLSWNKLQWIFTALSVGLGFGLREIFGSIISGIILLFERPIRVGDKVTVERYTGFVSNIRLRSTVLVDNEKKEVVLPNQAFVTGRFINWTLNNSMTRLRIMLKVSHDADLDLVEKLLYQIADEAPKVLKDPEPEVNLSDIGEGWVEHEFVACVGELWERVPTRNLLYKRIHQIFKEHGIKFAFQQVDVHLHNDEDAMVQKSIIQQG</sequence>
<evidence type="ECO:0000313" key="15">
    <source>
        <dbReference type="Proteomes" id="UP000280099"/>
    </source>
</evidence>
<dbReference type="Pfam" id="PF12795">
    <property type="entry name" value="MscS_porin"/>
    <property type="match status" value="1"/>
</dbReference>
<dbReference type="InterPro" id="IPR024393">
    <property type="entry name" value="MscS_porin"/>
</dbReference>
<feature type="transmembrane region" description="Helical" evidence="8">
    <location>
        <begin position="556"/>
        <end position="578"/>
    </location>
</feature>
<feature type="transmembrane region" description="Helical" evidence="8">
    <location>
        <begin position="892"/>
        <end position="919"/>
    </location>
</feature>
<dbReference type="GO" id="GO:0008381">
    <property type="term" value="F:mechanosensitive monoatomic ion channel activity"/>
    <property type="evidence" value="ECO:0007669"/>
    <property type="project" value="UniProtKB-ARBA"/>
</dbReference>
<dbReference type="SUPFAM" id="SSF50182">
    <property type="entry name" value="Sm-like ribonucleoproteins"/>
    <property type="match status" value="1"/>
</dbReference>
<proteinExistence type="inferred from homology"/>
<dbReference type="InterPro" id="IPR023408">
    <property type="entry name" value="MscS_beta-dom_sf"/>
</dbReference>
<gene>
    <name evidence="14" type="ORF">DES31_0527</name>
</gene>
<evidence type="ECO:0000256" key="4">
    <source>
        <dbReference type="ARBA" id="ARBA00022692"/>
    </source>
</evidence>
<feature type="domain" description="Mechanosensitive ion channel transmembrane helices 2/3" evidence="13">
    <location>
        <begin position="865"/>
        <end position="904"/>
    </location>
</feature>
<organism evidence="14 15">
    <name type="scientific">Otariodibacter oris</name>
    <dbReference type="NCBI Taxonomy" id="1032623"/>
    <lineage>
        <taxon>Bacteria</taxon>
        <taxon>Pseudomonadati</taxon>
        <taxon>Pseudomonadota</taxon>
        <taxon>Gammaproteobacteria</taxon>
        <taxon>Pasteurellales</taxon>
        <taxon>Pasteurellaceae</taxon>
        <taxon>Otariodibacter</taxon>
    </lineage>
</organism>
<dbReference type="RefSeq" id="WP_229583620.1">
    <property type="nucleotide sequence ID" value="NZ_CP016604.1"/>
</dbReference>
<comment type="similarity">
    <text evidence="2">Belongs to the MscS (TC 1.A.23) family.</text>
</comment>
<dbReference type="Gene3D" id="2.30.30.60">
    <property type="match status" value="1"/>
</dbReference>
<evidence type="ECO:0000256" key="2">
    <source>
        <dbReference type="ARBA" id="ARBA00008017"/>
    </source>
</evidence>
<dbReference type="Proteomes" id="UP000280099">
    <property type="component" value="Unassembled WGS sequence"/>
</dbReference>
<keyword evidence="15" id="KW-1185">Reference proteome</keyword>
<protein>
    <submittedName>
        <fullName evidence="14">Potassium efflux system protein</fullName>
    </submittedName>
</protein>
<feature type="transmembrane region" description="Helical" evidence="8">
    <location>
        <begin position="861"/>
        <end position="886"/>
    </location>
</feature>
<dbReference type="InterPro" id="IPR011066">
    <property type="entry name" value="MscS_channel_C_sf"/>
</dbReference>
<keyword evidence="5 8" id="KW-1133">Transmembrane helix</keyword>
<feature type="domain" description="Mechanosensitive ion channel MscS porin" evidence="11">
    <location>
        <begin position="33"/>
        <end position="250"/>
    </location>
</feature>
<dbReference type="EMBL" id="RBJC01000004">
    <property type="protein sequence ID" value="RKR77202.1"/>
    <property type="molecule type" value="Genomic_DNA"/>
</dbReference>
<dbReference type="Pfam" id="PF21088">
    <property type="entry name" value="MS_channel_1st"/>
    <property type="match status" value="1"/>
</dbReference>
<name>A0A420XIR3_9PAST</name>
<feature type="transmembrane region" description="Helical" evidence="8">
    <location>
        <begin position="767"/>
        <end position="787"/>
    </location>
</feature>
<dbReference type="GO" id="GO:0005886">
    <property type="term" value="C:plasma membrane"/>
    <property type="evidence" value="ECO:0007669"/>
    <property type="project" value="UniProtKB-SubCell"/>
</dbReference>
<dbReference type="InterPro" id="IPR010920">
    <property type="entry name" value="LSM_dom_sf"/>
</dbReference>
<keyword evidence="6 8" id="KW-0472">Membrane</keyword>